<proteinExistence type="predicted"/>
<comment type="caution">
    <text evidence="1">The sequence shown here is derived from an EMBL/GenBank/DDBJ whole genome shotgun (WGS) entry which is preliminary data.</text>
</comment>
<dbReference type="AlphaFoldDB" id="A0A7C1CD63"/>
<name>A0A7C1CD63_9CREN</name>
<reference evidence="1" key="1">
    <citation type="journal article" date="2020" name="mSystems">
        <title>Genome- and Community-Level Interaction Insights into Carbon Utilization and Element Cycling Functions of Hydrothermarchaeota in Hydrothermal Sediment.</title>
        <authorList>
            <person name="Zhou Z."/>
            <person name="Liu Y."/>
            <person name="Xu W."/>
            <person name="Pan J."/>
            <person name="Luo Z.H."/>
            <person name="Li M."/>
        </authorList>
    </citation>
    <scope>NUCLEOTIDE SEQUENCE [LARGE SCALE GENOMIC DNA]</scope>
    <source>
        <strain evidence="1">SpSt-116</strain>
    </source>
</reference>
<evidence type="ECO:0000313" key="1">
    <source>
        <dbReference type="EMBL" id="HDP14760.1"/>
    </source>
</evidence>
<protein>
    <submittedName>
        <fullName evidence="1">Uncharacterized protein</fullName>
    </submittedName>
</protein>
<accession>A0A7C1CD63</accession>
<organism evidence="1">
    <name type="scientific">Thermofilum adornatum</name>
    <dbReference type="NCBI Taxonomy" id="1365176"/>
    <lineage>
        <taxon>Archaea</taxon>
        <taxon>Thermoproteota</taxon>
        <taxon>Thermoprotei</taxon>
        <taxon>Thermofilales</taxon>
        <taxon>Thermofilaceae</taxon>
        <taxon>Thermofilum</taxon>
    </lineage>
</organism>
<sequence>MAWDTVADFCYNPFYGENIVKRATWKWGLTGYSSKLYYVMKSQVWMNAVRVLYFKVTIKANTFFYANGFMDVVSTGWHEFYFRATTFRLYLLSTS</sequence>
<dbReference type="EMBL" id="DSAY01000058">
    <property type="protein sequence ID" value="HDP14760.1"/>
    <property type="molecule type" value="Genomic_DNA"/>
</dbReference>
<gene>
    <name evidence="1" type="ORF">ENN26_03145</name>
</gene>